<name>A0A8T0H194_CERPU</name>
<keyword evidence="1" id="KW-0732">Signal</keyword>
<feature type="chain" id="PRO_5035938177" evidence="1">
    <location>
        <begin position="22"/>
        <end position="57"/>
    </location>
</feature>
<evidence type="ECO:0000313" key="3">
    <source>
        <dbReference type="Proteomes" id="UP000822688"/>
    </source>
</evidence>
<evidence type="ECO:0000313" key="2">
    <source>
        <dbReference type="EMBL" id="KAG0565666.1"/>
    </source>
</evidence>
<keyword evidence="3" id="KW-1185">Reference proteome</keyword>
<gene>
    <name evidence="2" type="ORF">KC19_7G005700</name>
</gene>
<sequence length="57" mass="6352">MRDFFGGFGLLLEVFVGEVLLRLCPEQEDGQGRFVGVTSVVNAWGRTGWSYTVVTRV</sequence>
<accession>A0A8T0H194</accession>
<feature type="signal peptide" evidence="1">
    <location>
        <begin position="1"/>
        <end position="21"/>
    </location>
</feature>
<dbReference type="AlphaFoldDB" id="A0A8T0H194"/>
<dbReference type="EMBL" id="CM026428">
    <property type="protein sequence ID" value="KAG0565666.1"/>
    <property type="molecule type" value="Genomic_DNA"/>
</dbReference>
<protein>
    <submittedName>
        <fullName evidence="2">Uncharacterized protein</fullName>
    </submittedName>
</protein>
<organism evidence="2 3">
    <name type="scientific">Ceratodon purpureus</name>
    <name type="common">Fire moss</name>
    <name type="synonym">Dicranum purpureum</name>
    <dbReference type="NCBI Taxonomy" id="3225"/>
    <lineage>
        <taxon>Eukaryota</taxon>
        <taxon>Viridiplantae</taxon>
        <taxon>Streptophyta</taxon>
        <taxon>Embryophyta</taxon>
        <taxon>Bryophyta</taxon>
        <taxon>Bryophytina</taxon>
        <taxon>Bryopsida</taxon>
        <taxon>Dicranidae</taxon>
        <taxon>Pseudoditrichales</taxon>
        <taxon>Ditrichaceae</taxon>
        <taxon>Ceratodon</taxon>
    </lineage>
</organism>
<comment type="caution">
    <text evidence="2">The sequence shown here is derived from an EMBL/GenBank/DDBJ whole genome shotgun (WGS) entry which is preliminary data.</text>
</comment>
<dbReference type="Proteomes" id="UP000822688">
    <property type="component" value="Chromosome 7"/>
</dbReference>
<reference evidence="2" key="1">
    <citation type="submission" date="2020-06" db="EMBL/GenBank/DDBJ databases">
        <title>WGS assembly of Ceratodon purpureus strain R40.</title>
        <authorList>
            <person name="Carey S.B."/>
            <person name="Jenkins J."/>
            <person name="Shu S."/>
            <person name="Lovell J.T."/>
            <person name="Sreedasyam A."/>
            <person name="Maumus F."/>
            <person name="Tiley G.P."/>
            <person name="Fernandez-Pozo N."/>
            <person name="Barry K."/>
            <person name="Chen C."/>
            <person name="Wang M."/>
            <person name="Lipzen A."/>
            <person name="Daum C."/>
            <person name="Saski C.A."/>
            <person name="Payton A.C."/>
            <person name="Mcbreen J.C."/>
            <person name="Conrad R.E."/>
            <person name="Kollar L.M."/>
            <person name="Olsson S."/>
            <person name="Huttunen S."/>
            <person name="Landis J.B."/>
            <person name="Wickett N.J."/>
            <person name="Johnson M.G."/>
            <person name="Rensing S.A."/>
            <person name="Grimwood J."/>
            <person name="Schmutz J."/>
            <person name="Mcdaniel S.F."/>
        </authorList>
    </citation>
    <scope>NUCLEOTIDE SEQUENCE</scope>
    <source>
        <strain evidence="2">R40</strain>
    </source>
</reference>
<proteinExistence type="predicted"/>
<evidence type="ECO:0000256" key="1">
    <source>
        <dbReference type="SAM" id="SignalP"/>
    </source>
</evidence>